<dbReference type="InterPro" id="IPR017871">
    <property type="entry name" value="ABC_transporter-like_CS"/>
</dbReference>
<name>A0A317JNB8_9BACT</name>
<dbReference type="PANTHER" id="PTHR42734">
    <property type="entry name" value="METAL TRANSPORT SYSTEM ATP-BINDING PROTEIN TM_0124-RELATED"/>
    <property type="match status" value="1"/>
</dbReference>
<reference evidence="6 7" key="1">
    <citation type="submission" date="2018-02" db="EMBL/GenBank/DDBJ databases">
        <title>Genomic Reconstructions from Amazon Rainforest and Pasture Soil Reveal Novel Insights into the Physiology of Candidate Phyla in Tropical Sites.</title>
        <authorList>
            <person name="Kroeger M.E."/>
            <person name="Delmont T."/>
            <person name="Eren A.M."/>
            <person name="Guo J."/>
            <person name="Meyer K.M."/>
            <person name="Khan K."/>
            <person name="Rodrigues J.L.M."/>
            <person name="Bohannan B.J.M."/>
            <person name="Tringe S."/>
            <person name="Borges C.D."/>
            <person name="Tiedje J."/>
            <person name="Tsai S.M."/>
            <person name="Nusslein K."/>
        </authorList>
    </citation>
    <scope>NUCLEOTIDE SEQUENCE [LARGE SCALE GENOMIC DNA]</scope>
    <source>
        <strain evidence="6">Amazon FNV 2010 28 9</strain>
    </source>
</reference>
<comment type="caution">
    <text evidence="6">The sequence shown here is derived from an EMBL/GenBank/DDBJ whole genome shotgun (WGS) entry which is preliminary data.</text>
</comment>
<dbReference type="FunFam" id="3.40.50.300:FF:000134">
    <property type="entry name" value="Iron-enterobactin ABC transporter ATP-binding protein"/>
    <property type="match status" value="1"/>
</dbReference>
<evidence type="ECO:0000313" key="7">
    <source>
        <dbReference type="Proteomes" id="UP000246104"/>
    </source>
</evidence>
<accession>A0A317JNB8</accession>
<keyword evidence="4 6" id="KW-0067">ATP-binding</keyword>
<evidence type="ECO:0000256" key="1">
    <source>
        <dbReference type="ARBA" id="ARBA00005417"/>
    </source>
</evidence>
<evidence type="ECO:0000256" key="2">
    <source>
        <dbReference type="ARBA" id="ARBA00022448"/>
    </source>
</evidence>
<dbReference type="InterPro" id="IPR050153">
    <property type="entry name" value="Metal_Ion_Import_ABC"/>
</dbReference>
<dbReference type="CDD" id="cd03235">
    <property type="entry name" value="ABC_Metallic_Cations"/>
    <property type="match status" value="1"/>
</dbReference>
<feature type="domain" description="ABC transporter" evidence="5">
    <location>
        <begin position="10"/>
        <end position="246"/>
    </location>
</feature>
<dbReference type="EMBL" id="PSRQ01000052">
    <property type="protein sequence ID" value="PWU22935.1"/>
    <property type="molecule type" value="Genomic_DNA"/>
</dbReference>
<protein>
    <submittedName>
        <fullName evidence="6">Zinc ABC transporter ATP-binding protein</fullName>
    </submittedName>
</protein>
<dbReference type="PANTHER" id="PTHR42734:SF17">
    <property type="entry name" value="METAL TRANSPORT SYSTEM ATP-BINDING PROTEIN TM_0124-RELATED"/>
    <property type="match status" value="1"/>
</dbReference>
<dbReference type="InterPro" id="IPR003439">
    <property type="entry name" value="ABC_transporter-like_ATP-bd"/>
</dbReference>
<proteinExistence type="inferred from homology"/>
<dbReference type="GO" id="GO:0005524">
    <property type="term" value="F:ATP binding"/>
    <property type="evidence" value="ECO:0007669"/>
    <property type="project" value="UniProtKB-KW"/>
</dbReference>
<dbReference type="Pfam" id="PF00005">
    <property type="entry name" value="ABC_tran"/>
    <property type="match status" value="1"/>
</dbReference>
<dbReference type="SMART" id="SM00382">
    <property type="entry name" value="AAA"/>
    <property type="match status" value="1"/>
</dbReference>
<dbReference type="InterPro" id="IPR003593">
    <property type="entry name" value="AAA+_ATPase"/>
</dbReference>
<evidence type="ECO:0000259" key="5">
    <source>
        <dbReference type="PROSITE" id="PS50893"/>
    </source>
</evidence>
<keyword evidence="3" id="KW-0547">Nucleotide-binding</keyword>
<dbReference type="GO" id="GO:0016887">
    <property type="term" value="F:ATP hydrolysis activity"/>
    <property type="evidence" value="ECO:0007669"/>
    <property type="project" value="InterPro"/>
</dbReference>
<organism evidence="6 7">
    <name type="scientific">Candidatus Cerribacteria bacterium 'Amazon FNV 2010 28 9'</name>
    <dbReference type="NCBI Taxonomy" id="2081795"/>
    <lineage>
        <taxon>Bacteria</taxon>
        <taxon>Candidatus Cerribacteria</taxon>
    </lineage>
</organism>
<evidence type="ECO:0000256" key="4">
    <source>
        <dbReference type="ARBA" id="ARBA00022840"/>
    </source>
</evidence>
<dbReference type="PROSITE" id="PS50893">
    <property type="entry name" value="ABC_TRANSPORTER_2"/>
    <property type="match status" value="1"/>
</dbReference>
<gene>
    <name evidence="6" type="ORF">C5B42_04695</name>
</gene>
<dbReference type="InterPro" id="IPR027417">
    <property type="entry name" value="P-loop_NTPase"/>
</dbReference>
<evidence type="ECO:0000313" key="6">
    <source>
        <dbReference type="EMBL" id="PWU22935.1"/>
    </source>
</evidence>
<dbReference type="SUPFAM" id="SSF52540">
    <property type="entry name" value="P-loop containing nucleoside triphosphate hydrolases"/>
    <property type="match status" value="1"/>
</dbReference>
<evidence type="ECO:0000256" key="3">
    <source>
        <dbReference type="ARBA" id="ARBA00022741"/>
    </source>
</evidence>
<keyword evidence="2" id="KW-0813">Transport</keyword>
<dbReference type="Proteomes" id="UP000246104">
    <property type="component" value="Unassembled WGS sequence"/>
</dbReference>
<comment type="similarity">
    <text evidence="1">Belongs to the ABC transporter superfamily.</text>
</comment>
<sequence>MSLDHSKTIIKLENISFQYGETSIIEGVNLSIHDGDYLGIIGPNGGGKTTLLKIMLGLLKPSSGTVTLFNIPLSHFHAWKDIGYVPQKALYIDQYFPATVEEVVSMGRFGQKKIFQPLGSDDRIAIQQALEQVGMWQFRTRLIHELSGGQQQRVFIARALAGNPKVLVLDEPTVGVDSTTQHEFYTLLKTLNQEMGLTLVLVSHDLEVVAHETTEVACINKTLLYENNPHEMIAHGNIQALYNEHLQFITHNHHSKK</sequence>
<dbReference type="PROSITE" id="PS00211">
    <property type="entry name" value="ABC_TRANSPORTER_1"/>
    <property type="match status" value="1"/>
</dbReference>
<dbReference type="AlphaFoldDB" id="A0A317JNB8"/>
<dbReference type="Gene3D" id="3.40.50.300">
    <property type="entry name" value="P-loop containing nucleotide triphosphate hydrolases"/>
    <property type="match status" value="1"/>
</dbReference>